<proteinExistence type="inferred from homology"/>
<dbReference type="Proteomes" id="UP000323274">
    <property type="component" value="Unassembled WGS sequence"/>
</dbReference>
<evidence type="ECO:0000256" key="1">
    <source>
        <dbReference type="ARBA" id="ARBA00009986"/>
    </source>
</evidence>
<accession>A0A5A5TZW0</accession>
<dbReference type="InterPro" id="IPR044148">
    <property type="entry name" value="ALDH_GabD1-like"/>
</dbReference>
<evidence type="ECO:0000256" key="2">
    <source>
        <dbReference type="ARBA" id="ARBA00022857"/>
    </source>
</evidence>
<dbReference type="FunFam" id="3.40.605.10:FF:000012">
    <property type="entry name" value="NAD-dependent succinate-semialdehyde dehydrogenase"/>
    <property type="match status" value="1"/>
</dbReference>
<dbReference type="InterPro" id="IPR015590">
    <property type="entry name" value="Aldehyde_DH_dom"/>
</dbReference>
<sequence length="479" mass="51890">MQSVLKERSKNMSYQTVNPFTAEVIKTFDNHDDAYVENALAKGHALYKKWRNDPVESRAAVLNKVADVMAEKADELAKILTLEMGKRFSEAQGEVAISIAIARYYAKNAAEFLKPKEIASAIGPAQTISRPTGVLLMVEPWNFPYYQIMRVFAPNYMAGNPMVLKHASNTPMAADAFEKLVQEANLPEGAFTNLFIDYDQVSQIIADERVQGVALTGSERAGQLVASEAGKNMKQSSLELGGSDPFIVLDDADLSEIKKIISGARLYNAGQVCTSSKRFIVTEKNYDAIVDMLKTAFSEAKLGDPMLPETTLAPLSTVKAKTNLTKQVKAAVEAGATLAFGDVEQNQPAALFEPVILTDITKENPAFYQEFFGPVGQVYKVRDEAEAIALANDSHYGLSGVVFGGSAEHAAEVASQIETGVVFVNSFGGTLPELPFGGVKNSGYGRELGDLGIDTFVNKETIVTKHEPIDLDDAFGGFV</sequence>
<name>A0A5A5TZW0_LEUCI</name>
<organism evidence="5 6">
    <name type="scientific">Leuconostoc citreum</name>
    <dbReference type="NCBI Taxonomy" id="33964"/>
    <lineage>
        <taxon>Bacteria</taxon>
        <taxon>Bacillati</taxon>
        <taxon>Bacillota</taxon>
        <taxon>Bacilli</taxon>
        <taxon>Lactobacillales</taxon>
        <taxon>Lactobacillaceae</taxon>
        <taxon>Leuconostoc</taxon>
    </lineage>
</organism>
<comment type="caution">
    <text evidence="5">The sequence shown here is derived from an EMBL/GenBank/DDBJ whole genome shotgun (WGS) entry which is preliminary data.</text>
</comment>
<feature type="domain" description="Aldehyde dehydrogenase" evidence="4">
    <location>
        <begin position="12"/>
        <end position="461"/>
    </location>
</feature>
<dbReference type="PANTHER" id="PTHR43217">
    <property type="entry name" value="SUCCINATE SEMIALDEHYDE DEHYDROGENASE [NAD(P)+] SAD"/>
    <property type="match status" value="1"/>
</dbReference>
<comment type="similarity">
    <text evidence="1">Belongs to the aldehyde dehydrogenase family.</text>
</comment>
<dbReference type="SUPFAM" id="SSF53720">
    <property type="entry name" value="ALDH-like"/>
    <property type="match status" value="1"/>
</dbReference>
<dbReference type="Gene3D" id="3.40.605.10">
    <property type="entry name" value="Aldehyde Dehydrogenase, Chain A, domain 1"/>
    <property type="match status" value="1"/>
</dbReference>
<dbReference type="GO" id="GO:0004777">
    <property type="term" value="F:succinate-semialdehyde dehydrogenase (NAD+) activity"/>
    <property type="evidence" value="ECO:0007669"/>
    <property type="project" value="TreeGrafter"/>
</dbReference>
<evidence type="ECO:0000313" key="5">
    <source>
        <dbReference type="EMBL" id="GDZ83382.1"/>
    </source>
</evidence>
<dbReference type="InterPro" id="IPR016162">
    <property type="entry name" value="Ald_DH_N"/>
</dbReference>
<evidence type="ECO:0000313" key="6">
    <source>
        <dbReference type="Proteomes" id="UP000323274"/>
    </source>
</evidence>
<dbReference type="Pfam" id="PF00171">
    <property type="entry name" value="Aldedh"/>
    <property type="match status" value="1"/>
</dbReference>
<gene>
    <name evidence="5" type="primary">gabD</name>
    <name evidence="5" type="ORF">LCIT_06240</name>
</gene>
<keyword evidence="2" id="KW-0521">NADP</keyword>
<protein>
    <submittedName>
        <fullName evidence="5">Succinate-semialdehyde dehydrogenase</fullName>
    </submittedName>
</protein>
<reference evidence="5 6" key="1">
    <citation type="submission" date="2019-04" db="EMBL/GenBank/DDBJ databases">
        <title>A pseudo-fructophilic Leuconostoc citreum strain F192-5 isolated from peel of satsuma mandarin: the first report for isolation and characterization of strain-dependent fructophilic-like characteristics.</title>
        <authorList>
            <person name="Maeno S."/>
            <person name="Tanizawa Y."/>
            <person name="Kajikawa A."/>
            <person name="Kanesaki Y."/>
            <person name="Kubota E."/>
            <person name="Arita M."/>
            <person name="Leon D."/>
            <person name="Endo A."/>
        </authorList>
    </citation>
    <scope>NUCLEOTIDE SEQUENCE [LARGE SCALE GENOMIC DNA]</scope>
    <source>
        <strain evidence="5 6">F192-5</strain>
    </source>
</reference>
<keyword evidence="3" id="KW-0560">Oxidoreductase</keyword>
<dbReference type="Gene3D" id="3.40.309.10">
    <property type="entry name" value="Aldehyde Dehydrogenase, Chain A, domain 2"/>
    <property type="match status" value="1"/>
</dbReference>
<evidence type="ECO:0000259" key="4">
    <source>
        <dbReference type="Pfam" id="PF00171"/>
    </source>
</evidence>
<dbReference type="InterPro" id="IPR016163">
    <property type="entry name" value="Ald_DH_C"/>
</dbReference>
<dbReference type="PANTHER" id="PTHR43217:SF2">
    <property type="entry name" value="SUCCINATE-SEMIALDEHYDE DEHYDROGENASE [NADP(+)]"/>
    <property type="match status" value="1"/>
</dbReference>
<evidence type="ECO:0000256" key="3">
    <source>
        <dbReference type="ARBA" id="ARBA00023002"/>
    </source>
</evidence>
<dbReference type="InterPro" id="IPR047110">
    <property type="entry name" value="GABD/Sad-like"/>
</dbReference>
<dbReference type="CDD" id="cd07100">
    <property type="entry name" value="ALDH_SSADH1_GabD1"/>
    <property type="match status" value="1"/>
</dbReference>
<dbReference type="InterPro" id="IPR016161">
    <property type="entry name" value="Ald_DH/histidinol_DH"/>
</dbReference>
<dbReference type="EMBL" id="BJJW01000002">
    <property type="protein sequence ID" value="GDZ83382.1"/>
    <property type="molecule type" value="Genomic_DNA"/>
</dbReference>
<dbReference type="GO" id="GO:0004030">
    <property type="term" value="F:aldehyde dehydrogenase [NAD(P)+] activity"/>
    <property type="evidence" value="ECO:0007669"/>
    <property type="project" value="InterPro"/>
</dbReference>
<dbReference type="AlphaFoldDB" id="A0A5A5TZW0"/>